<dbReference type="SUPFAM" id="SSF144210">
    <property type="entry name" value="Nop10-like SnoRNP"/>
    <property type="match status" value="1"/>
</dbReference>
<comment type="similarity">
    <text evidence="1">Belongs to the NOP10 family.</text>
</comment>
<keyword evidence="2" id="KW-0690">Ribosome biogenesis</keyword>
<sequence length="123" mass="14262">MSRKSFVIRCVKLFDEVYLVQKKSFSTEKGHIRCVIDRLLELLNDICGYGALIAGHCCVMYLKFYLDQEGNRIYTLKGVDPQGRQTQSAHPARFSPEDKNSKYRIIIKKRFGILPTMQPKPVY</sequence>
<dbReference type="Pfam" id="PF04135">
    <property type="entry name" value="Nop10p"/>
    <property type="match status" value="1"/>
</dbReference>
<evidence type="ECO:0000256" key="4">
    <source>
        <dbReference type="ARBA" id="ARBA00023274"/>
    </source>
</evidence>
<accession>A0A3P6TJL9</accession>
<evidence type="ECO:0000256" key="5">
    <source>
        <dbReference type="ARBA" id="ARBA00030185"/>
    </source>
</evidence>
<evidence type="ECO:0000256" key="3">
    <source>
        <dbReference type="ARBA" id="ARBA00022552"/>
    </source>
</evidence>
<dbReference type="OrthoDB" id="13807at2759"/>
<dbReference type="GO" id="GO:0030515">
    <property type="term" value="F:snoRNA binding"/>
    <property type="evidence" value="ECO:0007669"/>
    <property type="project" value="InterPro"/>
</dbReference>
<dbReference type="EMBL" id="UYRX01000535">
    <property type="protein sequence ID" value="VDK83519.1"/>
    <property type="molecule type" value="Genomic_DNA"/>
</dbReference>
<evidence type="ECO:0000313" key="6">
    <source>
        <dbReference type="EMBL" id="VDK83519.1"/>
    </source>
</evidence>
<dbReference type="GO" id="GO:0070034">
    <property type="term" value="F:telomerase RNA binding"/>
    <property type="evidence" value="ECO:0007669"/>
    <property type="project" value="TreeGrafter"/>
</dbReference>
<evidence type="ECO:0000313" key="7">
    <source>
        <dbReference type="Proteomes" id="UP000277928"/>
    </source>
</evidence>
<dbReference type="STRING" id="42156.A0A3P6TJL9"/>
<evidence type="ECO:0000256" key="1">
    <source>
        <dbReference type="ARBA" id="ARBA00009462"/>
    </source>
</evidence>
<name>A0A3P6TJL9_LITSI</name>
<dbReference type="InterPro" id="IPR036756">
    <property type="entry name" value="H/ACA_rnp_Nop10_sf"/>
</dbReference>
<keyword evidence="3" id="KW-0698">rRNA processing</keyword>
<dbReference type="GO" id="GO:0031429">
    <property type="term" value="C:box H/ACA snoRNP complex"/>
    <property type="evidence" value="ECO:0007669"/>
    <property type="project" value="TreeGrafter"/>
</dbReference>
<dbReference type="Proteomes" id="UP000277928">
    <property type="component" value="Unassembled WGS sequence"/>
</dbReference>
<dbReference type="PANTHER" id="PTHR13305:SF0">
    <property type="entry name" value="H_ACA RIBONUCLEOPROTEIN COMPLEX SUBUNIT 3"/>
    <property type="match status" value="1"/>
</dbReference>
<dbReference type="PANTHER" id="PTHR13305">
    <property type="entry name" value="RIBOSOME BIOGENESIS PROTEIN NOP10"/>
    <property type="match status" value="1"/>
</dbReference>
<organism evidence="6 7">
    <name type="scientific">Litomosoides sigmodontis</name>
    <name type="common">Filarial nematode worm</name>
    <dbReference type="NCBI Taxonomy" id="42156"/>
    <lineage>
        <taxon>Eukaryota</taxon>
        <taxon>Metazoa</taxon>
        <taxon>Ecdysozoa</taxon>
        <taxon>Nematoda</taxon>
        <taxon>Chromadorea</taxon>
        <taxon>Rhabditida</taxon>
        <taxon>Spirurina</taxon>
        <taxon>Spiruromorpha</taxon>
        <taxon>Filarioidea</taxon>
        <taxon>Onchocercidae</taxon>
        <taxon>Litomosoides</taxon>
    </lineage>
</organism>
<reference evidence="6 7" key="1">
    <citation type="submission" date="2018-08" db="EMBL/GenBank/DDBJ databases">
        <authorList>
            <person name="Laetsch R D."/>
            <person name="Stevens L."/>
            <person name="Kumar S."/>
            <person name="Blaxter L. M."/>
        </authorList>
    </citation>
    <scope>NUCLEOTIDE SEQUENCE [LARGE SCALE GENOMIC DNA]</scope>
</reference>
<dbReference type="GO" id="GO:1904874">
    <property type="term" value="P:positive regulation of telomerase RNA localization to Cajal body"/>
    <property type="evidence" value="ECO:0007669"/>
    <property type="project" value="TreeGrafter"/>
</dbReference>
<keyword evidence="7" id="KW-1185">Reference proteome</keyword>
<dbReference type="InterPro" id="IPR007264">
    <property type="entry name" value="H/ACA_rnp_Nop10"/>
</dbReference>
<dbReference type="GO" id="GO:0031120">
    <property type="term" value="P:snRNA pseudouridine synthesis"/>
    <property type="evidence" value="ECO:0007669"/>
    <property type="project" value="TreeGrafter"/>
</dbReference>
<evidence type="ECO:0000256" key="2">
    <source>
        <dbReference type="ARBA" id="ARBA00022517"/>
    </source>
</evidence>
<protein>
    <recommendedName>
        <fullName evidence="5">Nucleolar protein 10</fullName>
    </recommendedName>
</protein>
<dbReference type="Gene3D" id="4.10.80.300">
    <property type="match status" value="1"/>
</dbReference>
<proteinExistence type="inferred from homology"/>
<dbReference type="GO" id="GO:0031118">
    <property type="term" value="P:rRNA pseudouridine synthesis"/>
    <property type="evidence" value="ECO:0007669"/>
    <property type="project" value="TreeGrafter"/>
</dbReference>
<gene>
    <name evidence="6" type="ORF">NLS_LOCUS6243</name>
</gene>
<dbReference type="AlphaFoldDB" id="A0A3P6TJL9"/>
<keyword evidence="4" id="KW-0687">Ribonucleoprotein</keyword>